<evidence type="ECO:0000313" key="2">
    <source>
        <dbReference type="Proteomes" id="UP000298460"/>
    </source>
</evidence>
<dbReference type="Proteomes" id="UP000298460">
    <property type="component" value="Unassembled WGS sequence"/>
</dbReference>
<keyword evidence="2" id="KW-1185">Reference proteome</keyword>
<accession>A0A4Z0RBS7</accession>
<evidence type="ECO:0000313" key="1">
    <source>
        <dbReference type="EMBL" id="TGE39689.1"/>
    </source>
</evidence>
<comment type="caution">
    <text evidence="1">The sequence shown here is derived from an EMBL/GenBank/DDBJ whole genome shotgun (WGS) entry which is preliminary data.</text>
</comment>
<dbReference type="OrthoDB" id="5422155at2"/>
<dbReference type="RefSeq" id="WP_135544628.1">
    <property type="nucleotide sequence ID" value="NZ_SPQQ01000001.1"/>
</dbReference>
<protein>
    <submittedName>
        <fullName evidence="1">Uncharacterized protein</fullName>
    </submittedName>
</protein>
<proteinExistence type="predicted"/>
<dbReference type="EMBL" id="SPQQ01000001">
    <property type="protein sequence ID" value="TGE39689.1"/>
    <property type="molecule type" value="Genomic_DNA"/>
</dbReference>
<dbReference type="AlphaFoldDB" id="A0A4Z0RBS7"/>
<gene>
    <name evidence="1" type="ORF">E4K67_01435</name>
</gene>
<sequence length="59" mass="6813">MHTIKQEALDAISRLPDSVDLDDIMYRLFVLDKIKRGQEAVQKGETITTHDLKAEIESW</sequence>
<organism evidence="1 2">
    <name type="scientific">Desulfosporosinus fructosivorans</name>
    <dbReference type="NCBI Taxonomy" id="2018669"/>
    <lineage>
        <taxon>Bacteria</taxon>
        <taxon>Bacillati</taxon>
        <taxon>Bacillota</taxon>
        <taxon>Clostridia</taxon>
        <taxon>Eubacteriales</taxon>
        <taxon>Desulfitobacteriaceae</taxon>
        <taxon>Desulfosporosinus</taxon>
    </lineage>
</organism>
<name>A0A4Z0RBS7_9FIRM</name>
<reference evidence="1 2" key="1">
    <citation type="submission" date="2019-03" db="EMBL/GenBank/DDBJ databases">
        <title>Draft Genome Sequence of Desulfosporosinus fructosivorans Strain 63.6F, Isolated from Marine Sediment in the Baltic Sea.</title>
        <authorList>
            <person name="Hausmann B."/>
            <person name="Vandieken V."/>
            <person name="Pjevac P."/>
            <person name="Schreck K."/>
            <person name="Herbold C.W."/>
            <person name="Loy A."/>
        </authorList>
    </citation>
    <scope>NUCLEOTIDE SEQUENCE [LARGE SCALE GENOMIC DNA]</scope>
    <source>
        <strain evidence="1 2">63.6F</strain>
    </source>
</reference>